<keyword evidence="3" id="KW-0804">Transcription</keyword>
<organism evidence="6 8">
    <name type="scientific">Mycobacterium montefiorense</name>
    <dbReference type="NCBI Taxonomy" id="154654"/>
    <lineage>
        <taxon>Bacteria</taxon>
        <taxon>Bacillati</taxon>
        <taxon>Actinomycetota</taxon>
        <taxon>Actinomycetes</taxon>
        <taxon>Mycobacteriales</taxon>
        <taxon>Mycobacteriaceae</taxon>
        <taxon>Mycobacterium</taxon>
        <taxon>Mycobacterium simiae complex</taxon>
    </lineage>
</organism>
<dbReference type="EMBL" id="BFCH01000017">
    <property type="protein sequence ID" value="GBG37882.1"/>
    <property type="molecule type" value="Genomic_DNA"/>
</dbReference>
<dbReference type="Pfam" id="PF07729">
    <property type="entry name" value="FCD"/>
    <property type="match status" value="1"/>
</dbReference>
<protein>
    <submittedName>
        <fullName evidence="6">GntR family transcriptional regulator</fullName>
    </submittedName>
</protein>
<dbReference type="Pfam" id="PF00392">
    <property type="entry name" value="GntR"/>
    <property type="match status" value="1"/>
</dbReference>
<dbReference type="AlphaFoldDB" id="A0AA37UU08"/>
<dbReference type="Gene3D" id="1.10.10.10">
    <property type="entry name" value="Winged helix-like DNA-binding domain superfamily/Winged helix DNA-binding domain"/>
    <property type="match status" value="1"/>
</dbReference>
<proteinExistence type="predicted"/>
<dbReference type="InterPro" id="IPR036390">
    <property type="entry name" value="WH_DNA-bd_sf"/>
</dbReference>
<dbReference type="EMBL" id="BQYH01000021">
    <property type="protein sequence ID" value="GKU73460.1"/>
    <property type="molecule type" value="Genomic_DNA"/>
</dbReference>
<dbReference type="SUPFAM" id="SSF46785">
    <property type="entry name" value="Winged helix' DNA-binding domain"/>
    <property type="match status" value="1"/>
</dbReference>
<keyword evidence="1" id="KW-0805">Transcription regulation</keyword>
<dbReference type="RefSeq" id="WP_108921990.1">
    <property type="nucleotide sequence ID" value="NZ_BFCH01000017.1"/>
</dbReference>
<dbReference type="GO" id="GO:0003700">
    <property type="term" value="F:DNA-binding transcription factor activity"/>
    <property type="evidence" value="ECO:0007669"/>
    <property type="project" value="InterPro"/>
</dbReference>
<reference evidence="5" key="1">
    <citation type="journal article" date="2018" name="Genome Announc.">
        <title>Draft Genome Sequence of Mycobacterium montefiorense Isolated from Japanese Black Salamander (Hynobius nigrescens).</title>
        <authorList>
            <person name="Fukano H."/>
            <person name="Yoshida M."/>
            <person name="Shimizu A."/>
            <person name="Iwao H."/>
            <person name="Katayama Y."/>
            <person name="Omatsu T."/>
            <person name="Mizutani T."/>
            <person name="Kurata O."/>
            <person name="Wada S."/>
            <person name="Hoshino Y."/>
        </authorList>
    </citation>
    <scope>NUCLEOTIDE SEQUENCE</scope>
    <source>
        <strain evidence="5">BS</strain>
    </source>
</reference>
<gene>
    <name evidence="5" type="ORF">MmonteBS_22540</name>
    <name evidence="6" type="ORF">NJB18185_32310</name>
</gene>
<dbReference type="CDD" id="cd07377">
    <property type="entry name" value="WHTH_GntR"/>
    <property type="match status" value="1"/>
</dbReference>
<dbReference type="GO" id="GO:0043565">
    <property type="term" value="F:sequence-specific DNA binding"/>
    <property type="evidence" value="ECO:0007669"/>
    <property type="project" value="InterPro"/>
</dbReference>
<dbReference type="Proteomes" id="UP000245060">
    <property type="component" value="Unassembled WGS sequence"/>
</dbReference>
<dbReference type="PANTHER" id="PTHR43537:SF24">
    <property type="entry name" value="GLUCONATE OPERON TRANSCRIPTIONAL REPRESSOR"/>
    <property type="match status" value="1"/>
</dbReference>
<comment type="caution">
    <text evidence="6">The sequence shown here is derived from an EMBL/GenBank/DDBJ whole genome shotgun (WGS) entry which is preliminary data.</text>
</comment>
<dbReference type="PANTHER" id="PTHR43537">
    <property type="entry name" value="TRANSCRIPTIONAL REGULATOR, GNTR FAMILY"/>
    <property type="match status" value="1"/>
</dbReference>
<feature type="domain" description="HTH gntR-type" evidence="4">
    <location>
        <begin position="10"/>
        <end position="77"/>
    </location>
</feature>
<dbReference type="SMART" id="SM00345">
    <property type="entry name" value="HTH_GNTR"/>
    <property type="match status" value="1"/>
</dbReference>
<dbReference type="Proteomes" id="UP001139505">
    <property type="component" value="Unassembled WGS sequence"/>
</dbReference>
<dbReference type="InterPro" id="IPR008920">
    <property type="entry name" value="TF_FadR/GntR_C"/>
</dbReference>
<evidence type="ECO:0000313" key="6">
    <source>
        <dbReference type="EMBL" id="GKU73460.1"/>
    </source>
</evidence>
<dbReference type="PROSITE" id="PS50949">
    <property type="entry name" value="HTH_GNTR"/>
    <property type="match status" value="1"/>
</dbReference>
<dbReference type="Gene3D" id="1.20.120.530">
    <property type="entry name" value="GntR ligand-binding domain-like"/>
    <property type="match status" value="1"/>
</dbReference>
<dbReference type="InterPro" id="IPR000485">
    <property type="entry name" value="AsnC-type_HTH_dom"/>
</dbReference>
<keyword evidence="2" id="KW-0238">DNA-binding</keyword>
<dbReference type="SUPFAM" id="SSF48008">
    <property type="entry name" value="GntR ligand-binding domain-like"/>
    <property type="match status" value="1"/>
</dbReference>
<reference evidence="6" key="3">
    <citation type="journal article" date="2022" name="Microbiol. Resour. Announc.">
        <title>Draft Genome Sequences of Eight Mycobacterium montefiorense Strains Isolated from Salamanders in Captivity.</title>
        <authorList>
            <person name="Komine T."/>
            <person name="Ihara H."/>
            <person name="Fukano H."/>
            <person name="Hoshino Y."/>
            <person name="Kurata O."/>
            <person name="Wada S."/>
        </authorList>
    </citation>
    <scope>NUCLEOTIDE SEQUENCE</scope>
    <source>
        <strain evidence="6">NJB18185</strain>
    </source>
</reference>
<accession>A0AA37UU08</accession>
<dbReference type="InterPro" id="IPR036388">
    <property type="entry name" value="WH-like_DNA-bd_sf"/>
</dbReference>
<dbReference type="PRINTS" id="PR00033">
    <property type="entry name" value="HTHASNC"/>
</dbReference>
<sequence length="221" mass="24117">MSGISTASRQTGVDVARDLVRNLILRGEIAPGSRLTLADLARRVGVSVTPVREALRDLAASGLIDIDPHKGARVHAFTAAEMAETYALRSLLESRAMAEVANLEEEDRVVACALAAKLATQMEVESDVVNWAALNRDFHARLAEPLREAWPVLFDLVESLRNRSMMAIATALRSHPDHMSQSNCGHRALIDAVRVGDSDYAGRLTTKHLNQTLNVLLRSFG</sequence>
<name>A0AA37UU08_9MYCO</name>
<evidence type="ECO:0000259" key="4">
    <source>
        <dbReference type="PROSITE" id="PS50949"/>
    </source>
</evidence>
<dbReference type="SMART" id="SM00895">
    <property type="entry name" value="FCD"/>
    <property type="match status" value="1"/>
</dbReference>
<evidence type="ECO:0000313" key="7">
    <source>
        <dbReference type="Proteomes" id="UP000245060"/>
    </source>
</evidence>
<dbReference type="InterPro" id="IPR011711">
    <property type="entry name" value="GntR_C"/>
</dbReference>
<evidence type="ECO:0000256" key="2">
    <source>
        <dbReference type="ARBA" id="ARBA00023125"/>
    </source>
</evidence>
<evidence type="ECO:0000313" key="5">
    <source>
        <dbReference type="EMBL" id="GBG37882.1"/>
    </source>
</evidence>
<keyword evidence="7" id="KW-1185">Reference proteome</keyword>
<evidence type="ECO:0000256" key="1">
    <source>
        <dbReference type="ARBA" id="ARBA00023015"/>
    </source>
</evidence>
<evidence type="ECO:0000256" key="3">
    <source>
        <dbReference type="ARBA" id="ARBA00023163"/>
    </source>
</evidence>
<dbReference type="InterPro" id="IPR000524">
    <property type="entry name" value="Tscrpt_reg_HTH_GntR"/>
</dbReference>
<reference evidence="6" key="4">
    <citation type="submission" date="2022-04" db="EMBL/GenBank/DDBJ databases">
        <authorList>
            <person name="Komine T."/>
            <person name="Fukano H."/>
            <person name="Wada S."/>
        </authorList>
    </citation>
    <scope>NUCLEOTIDE SEQUENCE</scope>
    <source>
        <strain evidence="6">NJB18185</strain>
    </source>
</reference>
<evidence type="ECO:0000313" key="8">
    <source>
        <dbReference type="Proteomes" id="UP001139505"/>
    </source>
</evidence>
<reference evidence="7" key="2">
    <citation type="submission" date="2018-04" db="EMBL/GenBank/DDBJ databases">
        <title>Draft genome sequence of Mycobacterium montefiorense isolated from Japanese black salamander.</title>
        <authorList>
            <person name="Fukano H."/>
            <person name="Yoshida M."/>
            <person name="Shimizu A."/>
            <person name="Iwao H."/>
            <person name="Kurata O."/>
            <person name="Katayama Y."/>
            <person name="Omatsu T."/>
            <person name="Mizutani T."/>
            <person name="Wada S."/>
            <person name="Hoshino Y."/>
        </authorList>
    </citation>
    <scope>NUCLEOTIDE SEQUENCE [LARGE SCALE GENOMIC DNA]</scope>
    <source>
        <strain evidence="7">BS</strain>
    </source>
</reference>